<gene>
    <name evidence="1" type="ORF">PGX00_15565</name>
</gene>
<dbReference type="Proteomes" id="UP001210678">
    <property type="component" value="Unassembled WGS sequence"/>
</dbReference>
<reference evidence="1 2" key="1">
    <citation type="submission" date="2023-01" db="EMBL/GenBank/DDBJ databases">
        <title>Vibrio sp. KJ40-1 sp.nov, isolated from marine algae.</title>
        <authorList>
            <person name="Butt M."/>
            <person name="Kim J.M.J."/>
            <person name="Jeon C.O.C."/>
        </authorList>
    </citation>
    <scope>NUCLEOTIDE SEQUENCE [LARGE SCALE GENOMIC DNA]</scope>
    <source>
        <strain evidence="1 2">KJ40-1</strain>
    </source>
</reference>
<accession>A0ABT4YU32</accession>
<protein>
    <recommendedName>
        <fullName evidence="3">Threonine transporter RhtB</fullName>
    </recommendedName>
</protein>
<keyword evidence="2" id="KW-1185">Reference proteome</keyword>
<dbReference type="EMBL" id="JAQLOI010000003">
    <property type="protein sequence ID" value="MDB1124975.1"/>
    <property type="molecule type" value="Genomic_DNA"/>
</dbReference>
<comment type="caution">
    <text evidence="1">The sequence shown here is derived from an EMBL/GenBank/DDBJ whole genome shotgun (WGS) entry which is preliminary data.</text>
</comment>
<evidence type="ECO:0000313" key="2">
    <source>
        <dbReference type="Proteomes" id="UP001210678"/>
    </source>
</evidence>
<name>A0ABT4YU32_9VIBR</name>
<organism evidence="1 2">
    <name type="scientific">Vibrio algarum</name>
    <dbReference type="NCBI Taxonomy" id="3020714"/>
    <lineage>
        <taxon>Bacteria</taxon>
        <taxon>Pseudomonadati</taxon>
        <taxon>Pseudomonadota</taxon>
        <taxon>Gammaproteobacteria</taxon>
        <taxon>Vibrionales</taxon>
        <taxon>Vibrionaceae</taxon>
        <taxon>Vibrio</taxon>
    </lineage>
</organism>
<evidence type="ECO:0000313" key="1">
    <source>
        <dbReference type="EMBL" id="MDB1124975.1"/>
    </source>
</evidence>
<sequence>MLVVIGVCSFIIMVYQVWRIPNFDGATIYKVSYSPDGLYKMSGVYSKSLSNKSYSLLTSLKDNRLVAIVPSGQLGTGEKDSWTCSQIVEIPCATFFPKSHPKHNASSCIVNSLIELESCVEYVADINDKHHTISLPPSYWQQLHAWFVVMLQGKNNGVMSEN</sequence>
<evidence type="ECO:0008006" key="3">
    <source>
        <dbReference type="Google" id="ProtNLM"/>
    </source>
</evidence>
<dbReference type="RefSeq" id="WP_272138255.1">
    <property type="nucleotide sequence ID" value="NZ_JAQLOI010000003.1"/>
</dbReference>
<proteinExistence type="predicted"/>